<sequence length="210" mass="23789">MDEEANGWDMYRNGDLYKALAGAPDLEHVGLQSDYEEHGDHQGGSMDEFISLFSVFPIDHWTKLRHFGLSRMQVAQGDLISFLAKLPSTLQSIELSFLAFLEEQGNYWGLLSDIRDNLGWRNHPVDARVKICVLITFNQHGQVGRYIRLDKEVQDYIYGSGPSPFGPRGYISSGAGVQEDEFNPHWKRPCVDARMGAFVPQPSYHLLAIE</sequence>
<name>A0ACD3Z0F5_FUSSC</name>
<evidence type="ECO:0000313" key="1">
    <source>
        <dbReference type="EMBL" id="UPK94597.1"/>
    </source>
</evidence>
<keyword evidence="2" id="KW-1185">Reference proteome</keyword>
<accession>A0ACD3Z0F5</accession>
<dbReference type="EMBL" id="CP090033">
    <property type="protein sequence ID" value="UPK94597.1"/>
    <property type="molecule type" value="Genomic_DNA"/>
</dbReference>
<reference evidence="1" key="1">
    <citation type="submission" date="2021-11" db="EMBL/GenBank/DDBJ databases">
        <title>Fusarium solani-melongenae Genome sequencing and assembly.</title>
        <authorList>
            <person name="Xie S."/>
            <person name="Huang L."/>
            <person name="Zhang X."/>
        </authorList>
    </citation>
    <scope>NUCLEOTIDE SEQUENCE</scope>
    <source>
        <strain evidence="1">CRI 24-3</strain>
    </source>
</reference>
<gene>
    <name evidence="1" type="ORF">LCI18_005532</name>
</gene>
<evidence type="ECO:0000313" key="2">
    <source>
        <dbReference type="Proteomes" id="UP000830768"/>
    </source>
</evidence>
<protein>
    <submittedName>
        <fullName evidence="1">Uncharacterized protein</fullName>
    </submittedName>
</protein>
<dbReference type="Proteomes" id="UP000830768">
    <property type="component" value="Chromosome 4"/>
</dbReference>
<proteinExistence type="predicted"/>
<organism evidence="1 2">
    <name type="scientific">Fusarium solani subsp. cucurbitae</name>
    <name type="common">Neocosmosporum cucurbitae</name>
    <dbReference type="NCBI Taxonomy" id="2747967"/>
    <lineage>
        <taxon>Eukaryota</taxon>
        <taxon>Fungi</taxon>
        <taxon>Dikarya</taxon>
        <taxon>Ascomycota</taxon>
        <taxon>Pezizomycotina</taxon>
        <taxon>Sordariomycetes</taxon>
        <taxon>Hypocreomycetidae</taxon>
        <taxon>Hypocreales</taxon>
        <taxon>Nectriaceae</taxon>
        <taxon>Fusarium</taxon>
        <taxon>Fusarium solani species complex</taxon>
    </lineage>
</organism>